<dbReference type="InterPro" id="IPR006311">
    <property type="entry name" value="TAT_signal"/>
</dbReference>
<dbReference type="Gene3D" id="2.60.120.260">
    <property type="entry name" value="Galactose-binding domain-like"/>
    <property type="match status" value="1"/>
</dbReference>
<dbReference type="PANTHER" id="PTHR47406:SF2">
    <property type="entry name" value="ALPHA GLUCURONIDASE N-TERMINAL DOMAIN-CONTAINING PROTEIN"/>
    <property type="match status" value="1"/>
</dbReference>
<dbReference type="Proteomes" id="UP000826651">
    <property type="component" value="Unassembled WGS sequence"/>
</dbReference>
<reference evidence="3 4" key="1">
    <citation type="submission" date="2021-04" db="EMBL/GenBank/DDBJ databases">
        <title>Ruania sp. nov., isolated from sandy soil of mangrove forest.</title>
        <authorList>
            <person name="Ge X."/>
            <person name="Huang R."/>
            <person name="Liu W."/>
        </authorList>
    </citation>
    <scope>NUCLEOTIDE SEQUENCE [LARGE SCALE GENOMIC DNA]</scope>
    <source>
        <strain evidence="3 4">N2-46</strain>
    </source>
</reference>
<dbReference type="Gene3D" id="3.30.379.10">
    <property type="entry name" value="Chitobiase/beta-hexosaminidase domain 2-like"/>
    <property type="match status" value="1"/>
</dbReference>
<organism evidence="3 4">
    <name type="scientific">Occultella gossypii</name>
    <dbReference type="NCBI Taxonomy" id="2800820"/>
    <lineage>
        <taxon>Bacteria</taxon>
        <taxon>Bacillati</taxon>
        <taxon>Actinomycetota</taxon>
        <taxon>Actinomycetes</taxon>
        <taxon>Micrococcales</taxon>
        <taxon>Ruaniaceae</taxon>
        <taxon>Occultella</taxon>
    </lineage>
</organism>
<dbReference type="Pfam" id="PF16126">
    <property type="entry name" value="DUF4838"/>
    <property type="match status" value="1"/>
</dbReference>
<evidence type="ECO:0000313" key="4">
    <source>
        <dbReference type="Proteomes" id="UP000826651"/>
    </source>
</evidence>
<dbReference type="PANTHER" id="PTHR47406">
    <property type="entry name" value="COAGULATION FACTOR 5/8 TYPE, C-TERMINAL"/>
    <property type="match status" value="1"/>
</dbReference>
<keyword evidence="1" id="KW-0378">Hydrolase</keyword>
<keyword evidence="4" id="KW-1185">Reference proteome</keyword>
<gene>
    <name evidence="3" type="ORF">KCQ71_11730</name>
</gene>
<dbReference type="InterPro" id="IPR032287">
    <property type="entry name" value="DUF4838"/>
</dbReference>
<protein>
    <submittedName>
        <fullName evidence="3">DUF4838 domain-containing protein</fullName>
    </submittedName>
</protein>
<dbReference type="PROSITE" id="PS51318">
    <property type="entry name" value="TAT"/>
    <property type="match status" value="1"/>
</dbReference>
<dbReference type="InterPro" id="IPR008979">
    <property type="entry name" value="Galactose-bd-like_sf"/>
</dbReference>
<dbReference type="EMBL" id="JAGSHT010000011">
    <property type="protein sequence ID" value="MBZ2196828.1"/>
    <property type="molecule type" value="Genomic_DNA"/>
</dbReference>
<dbReference type="Pfam" id="PF03648">
    <property type="entry name" value="Glyco_hydro_67N"/>
    <property type="match status" value="1"/>
</dbReference>
<evidence type="ECO:0000256" key="1">
    <source>
        <dbReference type="ARBA" id="ARBA00022801"/>
    </source>
</evidence>
<evidence type="ECO:0000313" key="3">
    <source>
        <dbReference type="EMBL" id="MBZ2196828.1"/>
    </source>
</evidence>
<dbReference type="RefSeq" id="WP_223406063.1">
    <property type="nucleotide sequence ID" value="NZ_JAGSHT010000011.1"/>
</dbReference>
<dbReference type="InterPro" id="IPR005154">
    <property type="entry name" value="Glyco_hydro_67_aGlcAse_N"/>
</dbReference>
<dbReference type="SUPFAM" id="SSF49785">
    <property type="entry name" value="Galactose-binding domain-like"/>
    <property type="match status" value="1"/>
</dbReference>
<evidence type="ECO:0000259" key="2">
    <source>
        <dbReference type="Pfam" id="PF03648"/>
    </source>
</evidence>
<feature type="domain" description="Alpha glucuronidase N-terminal" evidence="2">
    <location>
        <begin position="68"/>
        <end position="161"/>
    </location>
</feature>
<dbReference type="InterPro" id="IPR029018">
    <property type="entry name" value="Hex-like_dom2"/>
</dbReference>
<proteinExistence type="predicted"/>
<accession>A0ABS7SA98</accession>
<comment type="caution">
    <text evidence="3">The sequence shown here is derived from an EMBL/GenBank/DDBJ whole genome shotgun (WGS) entry which is preliminary data.</text>
</comment>
<name>A0ABS7SA98_9MICO</name>
<dbReference type="SUPFAM" id="SSF55545">
    <property type="entry name" value="beta-N-acetylhexosaminidase-like domain"/>
    <property type="match status" value="1"/>
</dbReference>
<sequence>MSENRPTLRATVRDRLNMRRRTTLQLAGAAGAAAFVGNLVNAGAAHAEPTEGPTLRLTEDGEARAVIVHAADADANVVQAAAELVEHVQLITGAELPIVNEAPSDGTVPIYLGAIAPEAEATVAELGDSGVDPDGYRILADADGLQLIGHTDRATLYAAYGLLESLGVRWYMPGDLGRITPATGTLEVAHQDATSDPYFEVRVVSPRRYHESGVPKVFDPLEPKPWNDRMRLWPVNIGAQDFPNIYPRTERPDLYLKDANGVVTPHLDVTQPDALVGVVEACLEILEADPQTRFISMSPKDGLPPVLEPNPEWDAEDYDPLNNSPSITDRYVRFLNLVLAELDARGHSNFRIPFLAYANYVRPPLRFTPDPRIVIMVAPIIIDRFHAIGDEHAWERNYIATLIEGWAALGSPILMRDYRYNLADPSLPFPMIKQVTAEMQYYRDHNVMGIKSESLPAWGYQAPAHYLYAQMAWNPDLDVEATMAEMFTDLYGRAADAMREHFETLDAAYTEADYSTGRFYDTPNILNAAVMRELDRSLRLAEGRARSEDANIQARVAMVRTAYEYGKAWLAMVAAFNACDMAEANRMLGVVHEVRAEAISHSPVIIYPWASYYYLDNYYGAQVADGYARTVTDGQLLAPLPDEWHAMTFPSDQGAEIGLWKPELRTTGWMPLKTFSQSWSNQGLRYYHGAMWYRTTVDLPAGHSGTSATHLWLGVVDERARVWLNGQELPVARNGSTLRVPFVFDATDAVVLAGENVVVIETINETVDELGTGGLVGPAMFYQVNA</sequence>